<feature type="region of interest" description="Disordered" evidence="1">
    <location>
        <begin position="66"/>
        <end position="111"/>
    </location>
</feature>
<feature type="compositionally biased region" description="Basic and acidic residues" evidence="1">
    <location>
        <begin position="403"/>
        <end position="416"/>
    </location>
</feature>
<dbReference type="Proteomes" id="UP000275385">
    <property type="component" value="Unassembled WGS sequence"/>
</dbReference>
<proteinExistence type="predicted"/>
<feature type="compositionally biased region" description="Polar residues" evidence="1">
    <location>
        <begin position="486"/>
        <end position="495"/>
    </location>
</feature>
<feature type="compositionally biased region" description="Basic and acidic residues" evidence="1">
    <location>
        <begin position="544"/>
        <end position="565"/>
    </location>
</feature>
<evidence type="ECO:0000313" key="3">
    <source>
        <dbReference type="Proteomes" id="UP000275385"/>
    </source>
</evidence>
<comment type="caution">
    <text evidence="2">The sequence shown here is derived from an EMBL/GenBank/DDBJ whole genome shotgun (WGS) entry which is preliminary data.</text>
</comment>
<feature type="compositionally biased region" description="Polar residues" evidence="1">
    <location>
        <begin position="365"/>
        <end position="379"/>
    </location>
</feature>
<feature type="region of interest" description="Disordered" evidence="1">
    <location>
        <begin position="281"/>
        <end position="338"/>
    </location>
</feature>
<accession>A0A420YNV3</accession>
<keyword evidence="3" id="KW-1185">Reference proteome</keyword>
<evidence type="ECO:0000256" key="1">
    <source>
        <dbReference type="SAM" id="MobiDB-lite"/>
    </source>
</evidence>
<sequence>MSHHGFSMPSSGLASRRGGQNIAPLSMDALKSPSGQQDNGVPTPRTSRGHLLAALRTAPKTAAAATFPNNASASPAAGMAPQGRGARNMYDNNASMYHGPKTSLPRFSSNAQAQGYNPMMAYQQQYTTDQVLTPPDVAIDEQVQEQQIDPSIQAYYINANAYLAEQQRRLQAELLTLQAAAQQMNLNGQYQMMQQQQQQQQQQVYTPNVYQQQQQQQQVKNIQPLMATGISQPNIYAYTDPTTGQQMFYVDQNQAQQIQAAQQLNILTASQNQYTTGYGHLQQSAAGTPRVQVSPPPQETNKSGFRNPSPPRRFESPAMENPTPLPPPSANAFRRGHKKSLSLAQSLNKGALSVTTDEPPKSAGPKTTSFPATPLTATGSYGPGQARAGEHPCRQPRNPPSMDELKAKPTAKHEGSKNFVARTRRSAIHNISAGRERRKGARSPGTISPISELHEEPGTPVSDNDSVSVRSGSGSLVVDEDAECSLPSSRTSTGSWGAIGSDRPSSSQKVNRDSVDSNNSSDAEADKENNNSFASVFKKASRASRAEKVEGQRKAARSGETRDGS</sequence>
<feature type="compositionally biased region" description="Polar residues" evidence="1">
    <location>
        <begin position="33"/>
        <end position="46"/>
    </location>
</feature>
<dbReference type="STRING" id="177199.A0A420YNV3"/>
<feature type="compositionally biased region" description="Low complexity" evidence="1">
    <location>
        <begin position="66"/>
        <end position="77"/>
    </location>
</feature>
<reference evidence="2 3" key="1">
    <citation type="submission" date="2018-08" db="EMBL/GenBank/DDBJ databases">
        <title>Draft genome of the lignicolous fungus Coniochaeta pulveracea.</title>
        <authorList>
            <person name="Borstlap C.J."/>
            <person name="De Witt R.N."/>
            <person name="Botha A."/>
            <person name="Volschenk H."/>
        </authorList>
    </citation>
    <scope>NUCLEOTIDE SEQUENCE [LARGE SCALE GENOMIC DNA]</scope>
    <source>
        <strain evidence="2 3">CAB683</strain>
    </source>
</reference>
<dbReference type="OrthoDB" id="4092340at2759"/>
<feature type="region of interest" description="Disordered" evidence="1">
    <location>
        <begin position="1"/>
        <end position="20"/>
    </location>
</feature>
<feature type="region of interest" description="Disordered" evidence="1">
    <location>
        <begin position="350"/>
        <end position="565"/>
    </location>
</feature>
<feature type="compositionally biased region" description="Low complexity" evidence="1">
    <location>
        <begin position="461"/>
        <end position="477"/>
    </location>
</feature>
<protein>
    <submittedName>
        <fullName evidence="2">Uncharacterized protein</fullName>
    </submittedName>
</protein>
<dbReference type="AlphaFoldDB" id="A0A420YNV3"/>
<evidence type="ECO:0000313" key="2">
    <source>
        <dbReference type="EMBL" id="RKU49532.1"/>
    </source>
</evidence>
<name>A0A420YNV3_9PEZI</name>
<organism evidence="2 3">
    <name type="scientific">Coniochaeta pulveracea</name>
    <dbReference type="NCBI Taxonomy" id="177199"/>
    <lineage>
        <taxon>Eukaryota</taxon>
        <taxon>Fungi</taxon>
        <taxon>Dikarya</taxon>
        <taxon>Ascomycota</taxon>
        <taxon>Pezizomycotina</taxon>
        <taxon>Sordariomycetes</taxon>
        <taxon>Sordariomycetidae</taxon>
        <taxon>Coniochaetales</taxon>
        <taxon>Coniochaetaceae</taxon>
        <taxon>Coniochaeta</taxon>
    </lineage>
</organism>
<gene>
    <name evidence="2" type="ORF">DL546_008985</name>
</gene>
<dbReference type="EMBL" id="QVQW01000001">
    <property type="protein sequence ID" value="RKU49532.1"/>
    <property type="molecule type" value="Genomic_DNA"/>
</dbReference>
<feature type="region of interest" description="Disordered" evidence="1">
    <location>
        <begin position="25"/>
        <end position="47"/>
    </location>
</feature>